<keyword evidence="4" id="KW-0472">Membrane</keyword>
<evidence type="ECO:0000256" key="2">
    <source>
        <dbReference type="ARBA" id="ARBA00022692"/>
    </source>
</evidence>
<sequence>MTKSIIACYMALNAFFLVVRGKRIELGEYDWILHVLSVGTPSALAIVFLALSFYGPSGAWCFVDARDQARADAVNYALYAVVIVCFIVICLSYVAVWIRISRSAKALKSSTARNSRTNRSAKTMMLFTLAYFGEWITYLLYAIWSIFSTPHVVSVFLVVTLCNMGGVYYCMAYLVFKKRESKTDAQTIENASANIVHKSPSTQES</sequence>
<dbReference type="Proteomes" id="UP000749559">
    <property type="component" value="Unassembled WGS sequence"/>
</dbReference>
<keyword evidence="6" id="KW-1185">Reference proteome</keyword>
<dbReference type="Pfam" id="PF00001">
    <property type="entry name" value="7tm_1"/>
    <property type="match status" value="1"/>
</dbReference>
<dbReference type="SUPFAM" id="SSF81321">
    <property type="entry name" value="Family A G protein-coupled receptor-like"/>
    <property type="match status" value="1"/>
</dbReference>
<evidence type="ECO:0000256" key="1">
    <source>
        <dbReference type="ARBA" id="ARBA00004141"/>
    </source>
</evidence>
<dbReference type="OrthoDB" id="6115658at2759"/>
<keyword evidence="3" id="KW-1133">Transmembrane helix</keyword>
<organism evidence="5 6">
    <name type="scientific">Owenia fusiformis</name>
    <name type="common">Polychaete worm</name>
    <dbReference type="NCBI Taxonomy" id="6347"/>
    <lineage>
        <taxon>Eukaryota</taxon>
        <taxon>Metazoa</taxon>
        <taxon>Spiralia</taxon>
        <taxon>Lophotrochozoa</taxon>
        <taxon>Annelida</taxon>
        <taxon>Polychaeta</taxon>
        <taxon>Sedentaria</taxon>
        <taxon>Canalipalpata</taxon>
        <taxon>Sabellida</taxon>
        <taxon>Oweniida</taxon>
        <taxon>Oweniidae</taxon>
        <taxon>Owenia</taxon>
    </lineage>
</organism>
<dbReference type="GO" id="GO:0005886">
    <property type="term" value="C:plasma membrane"/>
    <property type="evidence" value="ECO:0007669"/>
    <property type="project" value="TreeGrafter"/>
</dbReference>
<dbReference type="PANTHER" id="PTHR23112:SF0">
    <property type="entry name" value="TRANSMEMBRANE PROTEIN 116"/>
    <property type="match status" value="1"/>
</dbReference>
<comment type="caution">
    <text evidence="5">The sequence shown here is derived from an EMBL/GenBank/DDBJ whole genome shotgun (WGS) entry which is preliminary data.</text>
</comment>
<keyword evidence="2" id="KW-0812">Transmembrane</keyword>
<evidence type="ECO:0000313" key="6">
    <source>
        <dbReference type="Proteomes" id="UP000749559"/>
    </source>
</evidence>
<name>A0A8J1TYQ8_OWEFU</name>
<protein>
    <submittedName>
        <fullName evidence="5">Uncharacterized protein</fullName>
    </submittedName>
</protein>
<evidence type="ECO:0000256" key="3">
    <source>
        <dbReference type="ARBA" id="ARBA00022989"/>
    </source>
</evidence>
<dbReference type="GO" id="GO:0007189">
    <property type="term" value="P:adenylate cyclase-activating G protein-coupled receptor signaling pathway"/>
    <property type="evidence" value="ECO:0007669"/>
    <property type="project" value="TreeGrafter"/>
</dbReference>
<evidence type="ECO:0000313" key="5">
    <source>
        <dbReference type="EMBL" id="CAH1797203.1"/>
    </source>
</evidence>
<dbReference type="InterPro" id="IPR000276">
    <property type="entry name" value="GPCR_Rhodpsn"/>
</dbReference>
<comment type="subcellular location">
    <subcellularLocation>
        <location evidence="1">Membrane</location>
        <topology evidence="1">Multi-pass membrane protein</topology>
    </subcellularLocation>
</comment>
<dbReference type="Gene3D" id="1.20.1070.10">
    <property type="entry name" value="Rhodopsin 7-helix transmembrane proteins"/>
    <property type="match status" value="1"/>
</dbReference>
<dbReference type="AlphaFoldDB" id="A0A8J1TYQ8"/>
<reference evidence="5" key="1">
    <citation type="submission" date="2022-03" db="EMBL/GenBank/DDBJ databases">
        <authorList>
            <person name="Martin C."/>
        </authorList>
    </citation>
    <scope>NUCLEOTIDE SEQUENCE</scope>
</reference>
<dbReference type="PANTHER" id="PTHR23112">
    <property type="entry name" value="G PROTEIN-COUPLED RECEPTOR 157-RELATED"/>
    <property type="match status" value="1"/>
</dbReference>
<gene>
    <name evidence="5" type="ORF">OFUS_LOCUS21533</name>
</gene>
<dbReference type="GO" id="GO:0004930">
    <property type="term" value="F:G protein-coupled receptor activity"/>
    <property type="evidence" value="ECO:0007669"/>
    <property type="project" value="InterPro"/>
</dbReference>
<accession>A0A8J1TYQ8</accession>
<dbReference type="EMBL" id="CAIIXF020000010">
    <property type="protein sequence ID" value="CAH1797203.1"/>
    <property type="molecule type" value="Genomic_DNA"/>
</dbReference>
<evidence type="ECO:0000256" key="4">
    <source>
        <dbReference type="ARBA" id="ARBA00023136"/>
    </source>
</evidence>
<proteinExistence type="predicted"/>